<feature type="compositionally biased region" description="Basic and acidic residues" evidence="12">
    <location>
        <begin position="50"/>
        <end position="67"/>
    </location>
</feature>
<evidence type="ECO:0000256" key="4">
    <source>
        <dbReference type="ARBA" id="ARBA00022722"/>
    </source>
</evidence>
<evidence type="ECO:0000256" key="7">
    <source>
        <dbReference type="ARBA" id="ARBA00022801"/>
    </source>
</evidence>
<evidence type="ECO:0000256" key="10">
    <source>
        <dbReference type="ARBA" id="ARBA00022884"/>
    </source>
</evidence>
<dbReference type="HAMAP" id="MF_01491">
    <property type="entry name" value="RNase_J_bact"/>
    <property type="match status" value="1"/>
</dbReference>
<dbReference type="SUPFAM" id="SSF56281">
    <property type="entry name" value="Metallo-hydrolase/oxidoreductase"/>
    <property type="match status" value="1"/>
</dbReference>
<keyword evidence="5" id="KW-0479">Metal-binding</keyword>
<dbReference type="Pfam" id="PF22505">
    <property type="entry name" value="RNase_J_b_CASP"/>
    <property type="match status" value="1"/>
</dbReference>
<dbReference type="InterPro" id="IPR030854">
    <property type="entry name" value="RNase_J_bac"/>
</dbReference>
<evidence type="ECO:0000256" key="2">
    <source>
        <dbReference type="ARBA" id="ARBA00004496"/>
    </source>
</evidence>
<feature type="compositionally biased region" description="Low complexity" evidence="12">
    <location>
        <begin position="128"/>
        <end position="173"/>
    </location>
</feature>
<keyword evidence="4 11" id="KW-0540">Nuclease</keyword>
<evidence type="ECO:0000256" key="12">
    <source>
        <dbReference type="SAM" id="MobiDB-lite"/>
    </source>
</evidence>
<gene>
    <name evidence="11" type="primary">rnj</name>
    <name evidence="14" type="ORF">VTHSUH11_04900</name>
</gene>
<dbReference type="InterPro" id="IPR001587">
    <property type="entry name" value="RNase_J_CS"/>
</dbReference>
<comment type="cofactor">
    <cofactor evidence="1">
        <name>Zn(2+)</name>
        <dbReference type="ChEBI" id="CHEBI:29105"/>
    </cofactor>
</comment>
<dbReference type="Gene3D" id="3.40.50.10710">
    <property type="entry name" value="Metallo-hydrolase/oxidoreductase"/>
    <property type="match status" value="1"/>
</dbReference>
<dbReference type="Proteomes" id="UP000238877">
    <property type="component" value="Unassembled WGS sequence"/>
</dbReference>
<feature type="domain" description="Metallo-beta-lactamase" evidence="13">
    <location>
        <begin position="208"/>
        <end position="402"/>
    </location>
</feature>
<dbReference type="Pfam" id="PF07521">
    <property type="entry name" value="RMMBL"/>
    <property type="match status" value="1"/>
</dbReference>
<dbReference type="Pfam" id="PF17770">
    <property type="entry name" value="RNase_J_C"/>
    <property type="match status" value="1"/>
</dbReference>
<dbReference type="InterPro" id="IPR036866">
    <property type="entry name" value="RibonucZ/Hydroxyglut_hydro"/>
</dbReference>
<dbReference type="EMBL" id="PPDF01000008">
    <property type="protein sequence ID" value="PQL25419.1"/>
    <property type="molecule type" value="Genomic_DNA"/>
</dbReference>
<dbReference type="Gene3D" id="3.60.15.10">
    <property type="entry name" value="Ribonuclease Z/Hydroxyacylglutathione hydrolase-like"/>
    <property type="match status" value="1"/>
</dbReference>
<keyword evidence="3 11" id="KW-0963">Cytoplasm</keyword>
<dbReference type="GO" id="GO:0004521">
    <property type="term" value="F:RNA endonuclease activity"/>
    <property type="evidence" value="ECO:0007669"/>
    <property type="project" value="UniProtKB-UniRule"/>
</dbReference>
<name>A0A2S7ZQ61_9FIRM</name>
<dbReference type="AlphaFoldDB" id="A0A2S7ZQ61"/>
<evidence type="ECO:0000256" key="1">
    <source>
        <dbReference type="ARBA" id="ARBA00001947"/>
    </source>
</evidence>
<dbReference type="NCBIfam" id="TIGR00649">
    <property type="entry name" value="MG423"/>
    <property type="match status" value="1"/>
</dbReference>
<feature type="compositionally biased region" description="Polar residues" evidence="12">
    <location>
        <begin position="13"/>
        <end position="27"/>
    </location>
</feature>
<dbReference type="InterPro" id="IPR004613">
    <property type="entry name" value="RNase_J"/>
</dbReference>
<evidence type="ECO:0000313" key="14">
    <source>
        <dbReference type="EMBL" id="PQL25419.1"/>
    </source>
</evidence>
<keyword evidence="11" id="KW-0698">rRNA processing</keyword>
<sequence>MLNKLMNKILGGTVNTTDNQHTAQVTAVETAPSARGEQKTTRRRTNTRRPAGDSRNTDRRSGDRRYTSESNQSGEGRQRRTTNTRTNTRRQRPTGEQGEQQGTERRIRQTRAPRSGEQIRRTDRNSENTRNTRGTSNTRGASNTRNTRTRNTTDGNRNENANNRRTRTNNRPMARNQEAHLDLIGRQPDGSNKGKFQIIPLGGLGEIGKNMTIFQYEDEIIVLDSGLAFPSEDMLGVDIVIPDMSYIIENKDRVKAVVITHGHEDHIGSLAYLMKEIDCPVYATNLVCGLIEGKFKEHKVSPKCLRMIAAGDEVQIGQVTVGFIQTNHSIPDSCAVYFDTPIGTILHTGDFKIDQTPVDGRLMDMHKFAELGNKGVLALMSDSTNVEKPGTTGSESSVGPAIKQAVGEAKGRVVLATFASNVSRIQQAIDAAVMYNRKVVVMGRSMVNVTEIAQERGYLDIPPNTIIDVDVMHNYTDDQIMILTTGSQGEPMAGLSRMATSNHRTVELAPNDTVIISATPIPGNEGAVGKTIDNLLRLGCHVVYGKDRGIHVSGHASQEELKTMLNLVRPEYFIPVHGEYRMLRRHGELGVAMGVDPKKILIGDNGQIFEFDKDGGRKGGRVQAGAIFVDGLGVGDVGNIVIRDRQQLAQEGMVIVVMAMDTASGTIIAGPDLVSRGFVYVRDAEELMLEAERRVHQVLDDCEAQRIKDWTTIKQNVRDALGKFFYDKTRRRPMILPIIQDVH</sequence>
<feature type="binding site" evidence="11">
    <location>
        <begin position="551"/>
        <end position="555"/>
    </location>
    <ligand>
        <name>substrate</name>
    </ligand>
</feature>
<evidence type="ECO:0000256" key="5">
    <source>
        <dbReference type="ARBA" id="ARBA00022723"/>
    </source>
</evidence>
<organism evidence="14 15">
    <name type="scientific">Veillonella tobetsuensis</name>
    <dbReference type="NCBI Taxonomy" id="1110546"/>
    <lineage>
        <taxon>Bacteria</taxon>
        <taxon>Bacillati</taxon>
        <taxon>Bacillota</taxon>
        <taxon>Negativicutes</taxon>
        <taxon>Veillonellales</taxon>
        <taxon>Veillonellaceae</taxon>
        <taxon>Veillonella</taxon>
    </lineage>
</organism>
<dbReference type="GO" id="GO:0003723">
    <property type="term" value="F:RNA binding"/>
    <property type="evidence" value="ECO:0007669"/>
    <property type="project" value="UniProtKB-UniRule"/>
</dbReference>
<evidence type="ECO:0000313" key="15">
    <source>
        <dbReference type="Proteomes" id="UP000238877"/>
    </source>
</evidence>
<evidence type="ECO:0000256" key="9">
    <source>
        <dbReference type="ARBA" id="ARBA00022839"/>
    </source>
</evidence>
<comment type="function">
    <text evidence="11">An RNase that has 5'-3' exonuclease and possibly endonuclease activity. Involved in maturation of rRNA and in some organisms also mRNA maturation and/or decay.</text>
</comment>
<dbReference type="InterPro" id="IPR011108">
    <property type="entry name" value="RMMBL"/>
</dbReference>
<comment type="subunit">
    <text evidence="11">Homodimer, may be a subunit of the RNA degradosome.</text>
</comment>
<keyword evidence="10 11" id="KW-0694">RNA-binding</keyword>
<feature type="compositionally biased region" description="Basic residues" evidence="12">
    <location>
        <begin position="79"/>
        <end position="92"/>
    </location>
</feature>
<dbReference type="STRING" id="1110546.GCA_001078375_01821"/>
<dbReference type="CDD" id="cd07714">
    <property type="entry name" value="RNaseJ_MBL-fold"/>
    <property type="match status" value="1"/>
</dbReference>
<dbReference type="Pfam" id="PF00753">
    <property type="entry name" value="Lactamase_B"/>
    <property type="match status" value="1"/>
</dbReference>
<dbReference type="InterPro" id="IPR042173">
    <property type="entry name" value="RNase_J_2"/>
</dbReference>
<keyword evidence="7 11" id="KW-0378">Hydrolase</keyword>
<proteinExistence type="inferred from homology"/>
<dbReference type="EC" id="3.1.-.-" evidence="11"/>
<dbReference type="PANTHER" id="PTHR43694:SF1">
    <property type="entry name" value="RIBONUCLEASE J"/>
    <property type="match status" value="1"/>
</dbReference>
<dbReference type="FunFam" id="3.10.20.580:FF:000001">
    <property type="entry name" value="Ribonuclease J"/>
    <property type="match status" value="1"/>
</dbReference>
<dbReference type="PANTHER" id="PTHR43694">
    <property type="entry name" value="RIBONUCLEASE J"/>
    <property type="match status" value="1"/>
</dbReference>
<dbReference type="InterPro" id="IPR001279">
    <property type="entry name" value="Metallo-B-lactamas"/>
</dbReference>
<dbReference type="PROSITE" id="PS01292">
    <property type="entry name" value="UPF0036"/>
    <property type="match status" value="1"/>
</dbReference>
<dbReference type="InterPro" id="IPR055132">
    <property type="entry name" value="RNase_J_b_CASP"/>
</dbReference>
<dbReference type="GO" id="GO:0005737">
    <property type="term" value="C:cytoplasm"/>
    <property type="evidence" value="ECO:0007669"/>
    <property type="project" value="UniProtKB-SubCell"/>
</dbReference>
<accession>A0A2S7ZQ61</accession>
<dbReference type="GO" id="GO:0006364">
    <property type="term" value="P:rRNA processing"/>
    <property type="evidence" value="ECO:0007669"/>
    <property type="project" value="UniProtKB-UniRule"/>
</dbReference>
<keyword evidence="9 11" id="KW-0269">Exonuclease</keyword>
<keyword evidence="6 11" id="KW-0255">Endonuclease</keyword>
<dbReference type="GO" id="GO:0008270">
    <property type="term" value="F:zinc ion binding"/>
    <property type="evidence" value="ECO:0007669"/>
    <property type="project" value="InterPro"/>
</dbReference>
<comment type="similarity">
    <text evidence="11">Belongs to the metallo-beta-lactamase superfamily. RNA-metabolizing metallo-beta-lactamase-like family. Bacterial RNase J subfamily.</text>
</comment>
<evidence type="ECO:0000256" key="11">
    <source>
        <dbReference type="HAMAP-Rule" id="MF_01491"/>
    </source>
</evidence>
<dbReference type="Gene3D" id="3.10.20.580">
    <property type="match status" value="1"/>
</dbReference>
<dbReference type="GO" id="GO:0004534">
    <property type="term" value="F:5'-3' RNA exonuclease activity"/>
    <property type="evidence" value="ECO:0007669"/>
    <property type="project" value="UniProtKB-UniRule"/>
</dbReference>
<feature type="region of interest" description="Disordered" evidence="12">
    <location>
        <begin position="12"/>
        <end position="173"/>
    </location>
</feature>
<comment type="caution">
    <text evidence="14">The sequence shown here is derived from an EMBL/GenBank/DDBJ whole genome shotgun (WGS) entry which is preliminary data.</text>
</comment>
<keyword evidence="8" id="KW-0862">Zinc</keyword>
<evidence type="ECO:0000256" key="6">
    <source>
        <dbReference type="ARBA" id="ARBA00022759"/>
    </source>
</evidence>
<reference evidence="14 15" key="1">
    <citation type="submission" date="2018-01" db="EMBL/GenBank/DDBJ databases">
        <title>Draft genome sequences of clinical isolates and type strains of oral Veillonella including Veillonella infantum sp., nov.</title>
        <authorList>
            <person name="Mashima I."/>
            <person name="Liao Y.-C."/>
            <person name="Sabharwal A."/>
            <person name="Haase E.M."/>
            <person name="Nakazawa F."/>
            <person name="Scannapieco F.A."/>
        </authorList>
    </citation>
    <scope>NUCLEOTIDE SEQUENCE [LARGE SCALE GENOMIC DNA]</scope>
    <source>
        <strain evidence="14 15">Y6</strain>
    </source>
</reference>
<dbReference type="InterPro" id="IPR041636">
    <property type="entry name" value="RNase_J_C"/>
</dbReference>
<dbReference type="SMART" id="SM00849">
    <property type="entry name" value="Lactamase_B"/>
    <property type="match status" value="1"/>
</dbReference>
<protein>
    <recommendedName>
        <fullName evidence="11">Ribonuclease J</fullName>
        <shortName evidence="11">RNase J</shortName>
        <ecNumber evidence="11">3.1.-.-</ecNumber>
    </recommendedName>
</protein>
<feature type="compositionally biased region" description="Basic and acidic residues" evidence="12">
    <location>
        <begin position="117"/>
        <end position="127"/>
    </location>
</feature>
<comment type="subcellular location">
    <subcellularLocation>
        <location evidence="2 11">Cytoplasm</location>
    </subcellularLocation>
</comment>
<evidence type="ECO:0000256" key="8">
    <source>
        <dbReference type="ARBA" id="ARBA00022833"/>
    </source>
</evidence>
<evidence type="ECO:0000256" key="3">
    <source>
        <dbReference type="ARBA" id="ARBA00022490"/>
    </source>
</evidence>
<evidence type="ECO:0000259" key="13">
    <source>
        <dbReference type="SMART" id="SM00849"/>
    </source>
</evidence>